<proteinExistence type="predicted"/>
<dbReference type="Proteomes" id="UP001592582">
    <property type="component" value="Unassembled WGS sequence"/>
</dbReference>
<dbReference type="EMBL" id="JBHEZX010000005">
    <property type="protein sequence ID" value="MFC1410462.1"/>
    <property type="molecule type" value="Genomic_DNA"/>
</dbReference>
<evidence type="ECO:0000313" key="1">
    <source>
        <dbReference type="EMBL" id="MFC1410462.1"/>
    </source>
</evidence>
<gene>
    <name evidence="1" type="ORF">ACEZDG_14425</name>
</gene>
<protein>
    <submittedName>
        <fullName evidence="1">Uncharacterized protein</fullName>
    </submittedName>
</protein>
<dbReference type="RefSeq" id="WP_380508144.1">
    <property type="nucleotide sequence ID" value="NZ_JBHEZX010000005.1"/>
</dbReference>
<name>A0ABV6V9R2_9ACTN</name>
<evidence type="ECO:0000313" key="2">
    <source>
        <dbReference type="Proteomes" id="UP001592582"/>
    </source>
</evidence>
<reference evidence="1 2" key="1">
    <citation type="submission" date="2024-09" db="EMBL/GenBank/DDBJ databases">
        <authorList>
            <person name="Lee S.D."/>
        </authorList>
    </citation>
    <scope>NUCLEOTIDE SEQUENCE [LARGE SCALE GENOMIC DNA]</scope>
    <source>
        <strain evidence="1 2">N1-1</strain>
    </source>
</reference>
<keyword evidence="2" id="KW-1185">Reference proteome</keyword>
<organism evidence="1 2">
    <name type="scientific">Streptacidiphilus alkalitolerans</name>
    <dbReference type="NCBI Taxonomy" id="3342712"/>
    <lineage>
        <taxon>Bacteria</taxon>
        <taxon>Bacillati</taxon>
        <taxon>Actinomycetota</taxon>
        <taxon>Actinomycetes</taxon>
        <taxon>Kitasatosporales</taxon>
        <taxon>Streptomycetaceae</taxon>
        <taxon>Streptacidiphilus</taxon>
    </lineage>
</organism>
<comment type="caution">
    <text evidence="1">The sequence shown here is derived from an EMBL/GenBank/DDBJ whole genome shotgun (WGS) entry which is preliminary data.</text>
</comment>
<accession>A0ABV6V9R2</accession>
<sequence>MDTNPRTGPDPDPLAWVLEAAPRVQRLAQIRRVASTVSPEAMPDCIPAMLRDLVDEYDQLTHAHRVQRAEVISEVSEILRRVGLPAAADLLDAQVLLEWVTGPDQPPLRPSVHAQLLRALARFAKGAGLVLRTEDGGAVTSLTATAPGADSAEATEALEGMVTAARTAQA</sequence>